<accession>A0A6A6Y048</accession>
<feature type="compositionally biased region" description="Polar residues" evidence="1">
    <location>
        <begin position="53"/>
        <end position="64"/>
    </location>
</feature>
<name>A0A6A6Y048_9PEZI</name>
<dbReference type="Proteomes" id="UP000504636">
    <property type="component" value="Unplaced"/>
</dbReference>
<proteinExistence type="predicted"/>
<protein>
    <submittedName>
        <fullName evidence="2 4">Uncharacterized protein</fullName>
    </submittedName>
</protein>
<reference evidence="4" key="3">
    <citation type="submission" date="2025-04" db="UniProtKB">
        <authorList>
            <consortium name="RefSeq"/>
        </authorList>
    </citation>
    <scope>IDENTIFICATION</scope>
    <source>
        <strain evidence="4">CBS 304.34</strain>
    </source>
</reference>
<dbReference type="EMBL" id="MU003725">
    <property type="protein sequence ID" value="KAF2802181.1"/>
    <property type="molecule type" value="Genomic_DNA"/>
</dbReference>
<evidence type="ECO:0000313" key="2">
    <source>
        <dbReference type="EMBL" id="KAF2802181.1"/>
    </source>
</evidence>
<feature type="compositionally biased region" description="Polar residues" evidence="1">
    <location>
        <begin position="105"/>
        <end position="114"/>
    </location>
</feature>
<evidence type="ECO:0000313" key="4">
    <source>
        <dbReference type="RefSeq" id="XP_033569145.1"/>
    </source>
</evidence>
<feature type="region of interest" description="Disordered" evidence="1">
    <location>
        <begin position="36"/>
        <end position="118"/>
    </location>
</feature>
<feature type="region of interest" description="Disordered" evidence="1">
    <location>
        <begin position="328"/>
        <end position="347"/>
    </location>
</feature>
<sequence length="394" mass="44717">MESTWNLSTPIDSVLFSNHMLIPMGPIRDSPIEVADTKTQPSCDETPLPESLAKSTLPQRQVPSSHELETSENLEVDEMQNEAPDRLQNEPRNKLREDPQDEPQTDASKNNQGLRTAAGELPLKSVAEIIAKIRTPIGSNTFQGRLRNQFGPNLHSIIYALRSALFLVRSSLEIIKHGLNKDHLLTATILTREGDTMTDNQHIALDCVVRRMTSLSEIGRDVLGKSIWAHLLDVTHYAVLGWGQASGGLHQKLWGRLDNYPLLEAELENAVEVLEDFIPDLQALWEADGWLLGEAGNRSFFIKPPEPTPPTPPESDYDWEVVVPREPAAASEHDSMEQDSVEHDAPELIPYPPPSWRRRVFDFVMRSGWIRRRVEKLMWFLYEWIYENGELDQV</sequence>
<evidence type="ECO:0000256" key="1">
    <source>
        <dbReference type="SAM" id="MobiDB-lite"/>
    </source>
</evidence>
<reference evidence="4" key="2">
    <citation type="submission" date="2020-04" db="EMBL/GenBank/DDBJ databases">
        <authorList>
            <consortium name="NCBI Genome Project"/>
        </authorList>
    </citation>
    <scope>NUCLEOTIDE SEQUENCE</scope>
    <source>
        <strain evidence="4">CBS 304.34</strain>
    </source>
</reference>
<dbReference type="AlphaFoldDB" id="A0A6A6Y048"/>
<feature type="compositionally biased region" description="Acidic residues" evidence="1">
    <location>
        <begin position="70"/>
        <end position="80"/>
    </location>
</feature>
<feature type="compositionally biased region" description="Basic and acidic residues" evidence="1">
    <location>
        <begin position="331"/>
        <end position="346"/>
    </location>
</feature>
<gene>
    <name evidence="2 4" type="ORF">BDZ99DRAFT_527845</name>
</gene>
<feature type="compositionally biased region" description="Basic and acidic residues" evidence="1">
    <location>
        <begin position="83"/>
        <end position="98"/>
    </location>
</feature>
<reference evidence="2 4" key="1">
    <citation type="journal article" date="2020" name="Stud. Mycol.">
        <title>101 Dothideomycetes genomes: a test case for predicting lifestyles and emergence of pathogens.</title>
        <authorList>
            <person name="Haridas S."/>
            <person name="Albert R."/>
            <person name="Binder M."/>
            <person name="Bloem J."/>
            <person name="Labutti K."/>
            <person name="Salamov A."/>
            <person name="Andreopoulos B."/>
            <person name="Baker S."/>
            <person name="Barry K."/>
            <person name="Bills G."/>
            <person name="Bluhm B."/>
            <person name="Cannon C."/>
            <person name="Castanera R."/>
            <person name="Culley D."/>
            <person name="Daum C."/>
            <person name="Ezra D."/>
            <person name="Gonzalez J."/>
            <person name="Henrissat B."/>
            <person name="Kuo A."/>
            <person name="Liang C."/>
            <person name="Lipzen A."/>
            <person name="Lutzoni F."/>
            <person name="Magnuson J."/>
            <person name="Mondo S."/>
            <person name="Nolan M."/>
            <person name="Ohm R."/>
            <person name="Pangilinan J."/>
            <person name="Park H.-J."/>
            <person name="Ramirez L."/>
            <person name="Alfaro M."/>
            <person name="Sun H."/>
            <person name="Tritt A."/>
            <person name="Yoshinaga Y."/>
            <person name="Zwiers L.-H."/>
            <person name="Turgeon B."/>
            <person name="Goodwin S."/>
            <person name="Spatafora J."/>
            <person name="Crous P."/>
            <person name="Grigoriev I."/>
        </authorList>
    </citation>
    <scope>NUCLEOTIDE SEQUENCE</scope>
    <source>
        <strain evidence="2 4">CBS 304.34</strain>
    </source>
</reference>
<evidence type="ECO:0000313" key="3">
    <source>
        <dbReference type="Proteomes" id="UP000504636"/>
    </source>
</evidence>
<organism evidence="2">
    <name type="scientific">Mytilinidion resinicola</name>
    <dbReference type="NCBI Taxonomy" id="574789"/>
    <lineage>
        <taxon>Eukaryota</taxon>
        <taxon>Fungi</taxon>
        <taxon>Dikarya</taxon>
        <taxon>Ascomycota</taxon>
        <taxon>Pezizomycotina</taxon>
        <taxon>Dothideomycetes</taxon>
        <taxon>Pleosporomycetidae</taxon>
        <taxon>Mytilinidiales</taxon>
        <taxon>Mytilinidiaceae</taxon>
        <taxon>Mytilinidion</taxon>
    </lineage>
</organism>
<keyword evidence="3" id="KW-1185">Reference proteome</keyword>
<dbReference type="RefSeq" id="XP_033569145.1">
    <property type="nucleotide sequence ID" value="XM_033726299.1"/>
</dbReference>
<dbReference type="GeneID" id="54467192"/>